<dbReference type="PANTHER" id="PTHR42655">
    <property type="entry name" value="GLYCOGEN PHOSPHORYLASE"/>
    <property type="match status" value="1"/>
</dbReference>
<dbReference type="GO" id="GO:0008184">
    <property type="term" value="F:glycogen phosphorylase activity"/>
    <property type="evidence" value="ECO:0007669"/>
    <property type="project" value="InterPro"/>
</dbReference>
<comment type="similarity">
    <text evidence="1">Belongs to the glycogen phosphorylase family.</text>
</comment>
<accession>A0A0G0JK83</accession>
<dbReference type="Gene3D" id="3.40.50.2000">
    <property type="entry name" value="Glycogen Phosphorylase B"/>
    <property type="match status" value="3"/>
</dbReference>
<dbReference type="AlphaFoldDB" id="A0A0G0JK83"/>
<dbReference type="InterPro" id="IPR052182">
    <property type="entry name" value="Glycogen/Maltodextrin_Phosph"/>
</dbReference>
<sequence>MRLNEIKEPVAFFCNEFALDNDLPTYSGGLGILAGDIVNSAATTHFPMVGIGILYKGKEFNQHITGEGREEKRDSEFDHDTSFLRTTTVDGKPLVLTLDIKNQKVQFKSYHIRLSDTTIVFLLSTDVDGNPPEWITDMDALYHGDTNSLIRQQILLGIGGLKLLNALDISPRIYHINEGRPCLLIWQLVENLIEKEKMNFSQAWKAAIKKIVYTNHTLVAAGNLTYPSATIAWWAESFADKLNVDTNELIKDGLTDPQTFSITQFALNISNKHSSVSKVHSQYCEREWQQYDWIAITNGVNMDRWQDSDFRSGNLSEQGIWDLHLTKKRELMTTVIKRTGFGYDPDKLIVAWSRRLAEYKQPKAIFKDIERLKTILTNKDRPIQLLFAGNSHSADPNAKSIIEEIIDLFTDELSGSAIFVPNYNISLANHLTSGVDLWLNTPKGNLEACGTSGMKAISNGVLNCTVLDGWTYEVDWNDTGWIVDPNNVAESFYYLLEHEISPLYYERNADGYPSKWIQRMKRSIAISKYFSSERVLEDYKNFLYK</sequence>
<evidence type="ECO:0000256" key="1">
    <source>
        <dbReference type="ARBA" id="ARBA00006047"/>
    </source>
</evidence>
<dbReference type="Proteomes" id="UP000034591">
    <property type="component" value="Unassembled WGS sequence"/>
</dbReference>
<dbReference type="InterPro" id="IPR011834">
    <property type="entry name" value="Agluc_phsphrylas"/>
</dbReference>
<evidence type="ECO:0000313" key="3">
    <source>
        <dbReference type="Proteomes" id="UP000034591"/>
    </source>
</evidence>
<protein>
    <submittedName>
        <fullName evidence="2">Glycogen/starch/alpha-glucan phosphorylase</fullName>
    </submittedName>
</protein>
<dbReference type="EMBL" id="LBTI01000027">
    <property type="protein sequence ID" value="KKQ37124.1"/>
    <property type="molecule type" value="Genomic_DNA"/>
</dbReference>
<dbReference type="NCBIfam" id="TIGR02094">
    <property type="entry name" value="more_P_ylases"/>
    <property type="match status" value="2"/>
</dbReference>
<dbReference type="GO" id="GO:0030170">
    <property type="term" value="F:pyridoxal phosphate binding"/>
    <property type="evidence" value="ECO:0007669"/>
    <property type="project" value="InterPro"/>
</dbReference>
<gene>
    <name evidence="2" type="ORF">US53_C0027G0004</name>
</gene>
<dbReference type="STRING" id="1618545.US53_C0027G0004"/>
<dbReference type="PATRIC" id="fig|1618545.3.peg.424"/>
<proteinExistence type="inferred from homology"/>
<dbReference type="GO" id="GO:0005975">
    <property type="term" value="P:carbohydrate metabolic process"/>
    <property type="evidence" value="ECO:0007669"/>
    <property type="project" value="InterPro"/>
</dbReference>
<organism evidence="2 3">
    <name type="scientific">Candidatus Woesebacteria bacterium GW2011_GWA1_37_7</name>
    <dbReference type="NCBI Taxonomy" id="1618545"/>
    <lineage>
        <taxon>Bacteria</taxon>
        <taxon>Candidatus Woeseibacteriota</taxon>
    </lineage>
</organism>
<dbReference type="InterPro" id="IPR000811">
    <property type="entry name" value="Glyco_trans_35"/>
</dbReference>
<reference evidence="2 3" key="1">
    <citation type="journal article" date="2015" name="Nature">
        <title>rRNA introns, odd ribosomes, and small enigmatic genomes across a large radiation of phyla.</title>
        <authorList>
            <person name="Brown C.T."/>
            <person name="Hug L.A."/>
            <person name="Thomas B.C."/>
            <person name="Sharon I."/>
            <person name="Castelle C.J."/>
            <person name="Singh A."/>
            <person name="Wilkins M.J."/>
            <person name="Williams K.H."/>
            <person name="Banfield J.F."/>
        </authorList>
    </citation>
    <scope>NUCLEOTIDE SEQUENCE [LARGE SCALE GENOMIC DNA]</scope>
</reference>
<dbReference type="PANTHER" id="PTHR42655:SF1">
    <property type="entry name" value="GLYCOGEN PHOSPHORYLASE"/>
    <property type="match status" value="1"/>
</dbReference>
<comment type="caution">
    <text evidence="2">The sequence shown here is derived from an EMBL/GenBank/DDBJ whole genome shotgun (WGS) entry which is preliminary data.</text>
</comment>
<name>A0A0G0JK83_9BACT</name>
<dbReference type="SUPFAM" id="SSF53756">
    <property type="entry name" value="UDP-Glycosyltransferase/glycogen phosphorylase"/>
    <property type="match status" value="1"/>
</dbReference>
<dbReference type="Pfam" id="PF00343">
    <property type="entry name" value="Phosphorylase"/>
    <property type="match status" value="1"/>
</dbReference>
<evidence type="ECO:0000313" key="2">
    <source>
        <dbReference type="EMBL" id="KKQ37124.1"/>
    </source>
</evidence>